<dbReference type="Proteomes" id="UP000290131">
    <property type="component" value="Segment"/>
</dbReference>
<accession>A0A3T0IIK6</accession>
<sequence>MNLPVSTIVTTALAGLLTAGGIGIFTTHTETAVNSQSINDLDDRVDKLELMANDVAYIRAYVEQQQLQRTRD</sequence>
<organism evidence="1">
    <name type="scientific">Vibrio virus vB_VspP_SBP1</name>
    <dbReference type="NCBI Taxonomy" id="2500581"/>
    <lineage>
        <taxon>Viruses</taxon>
        <taxon>Duplodnaviria</taxon>
        <taxon>Heunggongvirae</taxon>
        <taxon>Uroviricota</taxon>
        <taxon>Caudoviricetes</taxon>
        <taxon>Schitoviridae</taxon>
        <taxon>Electravirus</taxon>
        <taxon>Electravirus Sbp1</taxon>
    </lineage>
</organism>
<protein>
    <submittedName>
        <fullName evidence="1">Uncharacterized protein</fullName>
    </submittedName>
</protein>
<name>A0A3T0IIK6_9CAUD</name>
<keyword evidence="2" id="KW-1185">Reference proteome</keyword>
<evidence type="ECO:0000313" key="1">
    <source>
        <dbReference type="EMBL" id="AZU99656.1"/>
    </source>
</evidence>
<gene>
    <name evidence="1" type="ORF">SBP1_gp064</name>
</gene>
<dbReference type="EMBL" id="MK301608">
    <property type="protein sequence ID" value="AZU99656.1"/>
    <property type="molecule type" value="Genomic_DNA"/>
</dbReference>
<proteinExistence type="predicted"/>
<evidence type="ECO:0000313" key="2">
    <source>
        <dbReference type="Proteomes" id="UP000290131"/>
    </source>
</evidence>
<reference evidence="1" key="1">
    <citation type="submission" date="2018-12" db="EMBL/GenBank/DDBJ databases">
        <title>Characterization of a N4-like bacteriophage infecting a coral-derived Vibrio strain.</title>
        <authorList>
            <person name="Huang S."/>
        </authorList>
    </citation>
    <scope>NUCLEOTIDE SEQUENCE [LARGE SCALE GENOMIC DNA]</scope>
</reference>